<name>A0A1N7JV17_9RHOB</name>
<organism evidence="1 2">
    <name type="scientific">Gemmobacter megaterium</name>
    <dbReference type="NCBI Taxonomy" id="1086013"/>
    <lineage>
        <taxon>Bacteria</taxon>
        <taxon>Pseudomonadati</taxon>
        <taxon>Pseudomonadota</taxon>
        <taxon>Alphaproteobacteria</taxon>
        <taxon>Rhodobacterales</taxon>
        <taxon>Paracoccaceae</taxon>
        <taxon>Gemmobacter</taxon>
    </lineage>
</organism>
<dbReference type="OrthoDB" id="9814594at2"/>
<dbReference type="RefSeq" id="WP_076527590.1">
    <property type="nucleotide sequence ID" value="NZ_BMEH01000001.1"/>
</dbReference>
<evidence type="ECO:0000313" key="1">
    <source>
        <dbReference type="EMBL" id="SIS53076.1"/>
    </source>
</evidence>
<dbReference type="AlphaFoldDB" id="A0A1N7JV17"/>
<dbReference type="EMBL" id="FTOT01000001">
    <property type="protein sequence ID" value="SIS53076.1"/>
    <property type="molecule type" value="Genomic_DNA"/>
</dbReference>
<evidence type="ECO:0000313" key="2">
    <source>
        <dbReference type="Proteomes" id="UP000186141"/>
    </source>
</evidence>
<protein>
    <submittedName>
        <fullName evidence="1">Uncharacterized protein</fullName>
    </submittedName>
</protein>
<accession>A0A1N7JV17</accession>
<keyword evidence="2" id="KW-1185">Reference proteome</keyword>
<sequence>MPIAPRSDPFLSADDEARDMARRLVAGATYAAIAVLEPDTGLPFCSRIGLGTDAQGLPLALVSMLAHHTRALQANPACCLLIGEPGPKGDPLTHPRLSLRARAEFLDPAGADHAALKAAWLARNPKATVYASLPDFSFARFRPVSASLNGGFAKAFVMTEADLAPTA</sequence>
<reference evidence="1 2" key="1">
    <citation type="submission" date="2017-01" db="EMBL/GenBank/DDBJ databases">
        <authorList>
            <person name="Mah S.A."/>
            <person name="Swanson W.J."/>
            <person name="Moy G.W."/>
            <person name="Vacquier V.D."/>
        </authorList>
    </citation>
    <scope>NUCLEOTIDE SEQUENCE [LARGE SCALE GENOMIC DNA]</scope>
    <source>
        <strain evidence="1 2">DSM 26375</strain>
    </source>
</reference>
<dbReference type="STRING" id="1086013.SAMN05421774_10164"/>
<gene>
    <name evidence="1" type="ORF">SAMN05421774_10164</name>
</gene>
<dbReference type="SUPFAM" id="SSF50475">
    <property type="entry name" value="FMN-binding split barrel"/>
    <property type="match status" value="1"/>
</dbReference>
<dbReference type="InterPro" id="IPR012349">
    <property type="entry name" value="Split_barrel_FMN-bd"/>
</dbReference>
<proteinExistence type="predicted"/>
<dbReference type="Proteomes" id="UP000186141">
    <property type="component" value="Unassembled WGS sequence"/>
</dbReference>
<dbReference type="Gene3D" id="2.30.110.10">
    <property type="entry name" value="Electron Transport, Fmn-binding Protein, Chain A"/>
    <property type="match status" value="1"/>
</dbReference>